<protein>
    <recommendedName>
        <fullName evidence="3">Transcriptional regulator</fullName>
    </recommendedName>
</protein>
<evidence type="ECO:0000313" key="2">
    <source>
        <dbReference type="EMBL" id="SVD54742.1"/>
    </source>
</evidence>
<gene>
    <name evidence="2" type="ORF">METZ01_LOCUS407596</name>
</gene>
<name>A0A382W7F8_9ZZZZ</name>
<evidence type="ECO:0000256" key="1">
    <source>
        <dbReference type="ARBA" id="ARBA00022898"/>
    </source>
</evidence>
<dbReference type="EMBL" id="UINC01157639">
    <property type="protein sequence ID" value="SVD54742.1"/>
    <property type="molecule type" value="Genomic_DNA"/>
</dbReference>
<dbReference type="Gene3D" id="3.40.640.10">
    <property type="entry name" value="Type I PLP-dependent aspartate aminotransferase-like (Major domain)"/>
    <property type="match status" value="1"/>
</dbReference>
<feature type="non-terminal residue" evidence="2">
    <location>
        <position position="97"/>
    </location>
</feature>
<dbReference type="GO" id="GO:0000271">
    <property type="term" value="P:polysaccharide biosynthetic process"/>
    <property type="evidence" value="ECO:0007669"/>
    <property type="project" value="TreeGrafter"/>
</dbReference>
<sequence>MIELNNFIAEYIEIKQEIDSAVSSVLNSGQYILGDNVKNFERKFSKYIGVKYCVGVASGTDAITLSLLANRIGTGDEVITSNFTAYPTVAGIINSGS</sequence>
<dbReference type="GO" id="GO:0008483">
    <property type="term" value="F:transaminase activity"/>
    <property type="evidence" value="ECO:0007669"/>
    <property type="project" value="TreeGrafter"/>
</dbReference>
<dbReference type="GO" id="GO:0030170">
    <property type="term" value="F:pyridoxal phosphate binding"/>
    <property type="evidence" value="ECO:0007669"/>
    <property type="project" value="TreeGrafter"/>
</dbReference>
<dbReference type="InterPro" id="IPR015424">
    <property type="entry name" value="PyrdxlP-dep_Trfase"/>
</dbReference>
<reference evidence="2" key="1">
    <citation type="submission" date="2018-05" db="EMBL/GenBank/DDBJ databases">
        <authorList>
            <person name="Lanie J.A."/>
            <person name="Ng W.-L."/>
            <person name="Kazmierczak K.M."/>
            <person name="Andrzejewski T.M."/>
            <person name="Davidsen T.M."/>
            <person name="Wayne K.J."/>
            <person name="Tettelin H."/>
            <person name="Glass J.I."/>
            <person name="Rusch D."/>
            <person name="Podicherti R."/>
            <person name="Tsui H.-C.T."/>
            <person name="Winkler M.E."/>
        </authorList>
    </citation>
    <scope>NUCLEOTIDE SEQUENCE</scope>
</reference>
<dbReference type="PANTHER" id="PTHR30244:SF36">
    <property type="entry name" value="3-OXO-GLUCOSE-6-PHOSPHATE:GLUTAMATE AMINOTRANSFERASE"/>
    <property type="match status" value="1"/>
</dbReference>
<accession>A0A382W7F8</accession>
<dbReference type="Pfam" id="PF01041">
    <property type="entry name" value="DegT_DnrJ_EryC1"/>
    <property type="match status" value="1"/>
</dbReference>
<dbReference type="InterPro" id="IPR000653">
    <property type="entry name" value="DegT/StrS_aminotransferase"/>
</dbReference>
<dbReference type="InterPro" id="IPR015421">
    <property type="entry name" value="PyrdxlP-dep_Trfase_major"/>
</dbReference>
<proteinExistence type="predicted"/>
<keyword evidence="1" id="KW-0663">Pyridoxal phosphate</keyword>
<dbReference type="SUPFAM" id="SSF53383">
    <property type="entry name" value="PLP-dependent transferases"/>
    <property type="match status" value="1"/>
</dbReference>
<dbReference type="PANTHER" id="PTHR30244">
    <property type="entry name" value="TRANSAMINASE"/>
    <property type="match status" value="1"/>
</dbReference>
<dbReference type="AlphaFoldDB" id="A0A382W7F8"/>
<evidence type="ECO:0008006" key="3">
    <source>
        <dbReference type="Google" id="ProtNLM"/>
    </source>
</evidence>
<organism evidence="2">
    <name type="scientific">marine metagenome</name>
    <dbReference type="NCBI Taxonomy" id="408172"/>
    <lineage>
        <taxon>unclassified sequences</taxon>
        <taxon>metagenomes</taxon>
        <taxon>ecological metagenomes</taxon>
    </lineage>
</organism>